<proteinExistence type="predicted"/>
<evidence type="ECO:0000313" key="2">
    <source>
        <dbReference type="Proteomes" id="UP000823661"/>
    </source>
</evidence>
<sequence>MGIVKHMGVLVLSLVAFSAYGQKMSVSTNVLGYLNFGTLNAEVSYAPHRHWSLSAGARYNPFSFSRAGQPIRSRQQAYSIGTRFWPWHIYSGWWVGARLQYQEYSVGGILSPETEEGDRFGAGLSAGYTYMVHPHINLDFGIGFWAGYMSCIRYSCPVCGLTVGRGNGAFILPDNIIIGISYVF</sequence>
<dbReference type="AlphaFoldDB" id="A0A9D9EUB0"/>
<dbReference type="Pfam" id="PF12099">
    <property type="entry name" value="DUF3575"/>
    <property type="match status" value="1"/>
</dbReference>
<comment type="caution">
    <text evidence="1">The sequence shown here is derived from an EMBL/GenBank/DDBJ whole genome shotgun (WGS) entry which is preliminary data.</text>
</comment>
<evidence type="ECO:0000313" key="1">
    <source>
        <dbReference type="EMBL" id="MBO8452543.1"/>
    </source>
</evidence>
<protein>
    <submittedName>
        <fullName evidence="1">DUF3575 domain-containing protein</fullName>
    </submittedName>
</protein>
<dbReference type="InterPro" id="IPR021958">
    <property type="entry name" value="DUF3575"/>
</dbReference>
<gene>
    <name evidence="1" type="ORF">IAC06_06640</name>
</gene>
<accession>A0A9D9EUB0</accession>
<dbReference type="EMBL" id="JADIMI010000066">
    <property type="protein sequence ID" value="MBO8452543.1"/>
    <property type="molecule type" value="Genomic_DNA"/>
</dbReference>
<name>A0A9D9EUB0_9BACT</name>
<dbReference type="Proteomes" id="UP000823661">
    <property type="component" value="Unassembled WGS sequence"/>
</dbReference>
<reference evidence="1" key="1">
    <citation type="submission" date="2020-10" db="EMBL/GenBank/DDBJ databases">
        <authorList>
            <person name="Gilroy R."/>
        </authorList>
    </citation>
    <scope>NUCLEOTIDE SEQUENCE</scope>
    <source>
        <strain evidence="1">B1-20833</strain>
    </source>
</reference>
<organism evidence="1 2">
    <name type="scientific">Candidatus Cryptobacteroides intestinavium</name>
    <dbReference type="NCBI Taxonomy" id="2840766"/>
    <lineage>
        <taxon>Bacteria</taxon>
        <taxon>Pseudomonadati</taxon>
        <taxon>Bacteroidota</taxon>
        <taxon>Bacteroidia</taxon>
        <taxon>Bacteroidales</taxon>
        <taxon>Candidatus Cryptobacteroides</taxon>
    </lineage>
</organism>
<reference evidence="1" key="2">
    <citation type="journal article" date="2021" name="PeerJ">
        <title>Extensive microbial diversity within the chicken gut microbiome revealed by metagenomics and culture.</title>
        <authorList>
            <person name="Gilroy R."/>
            <person name="Ravi A."/>
            <person name="Getino M."/>
            <person name="Pursley I."/>
            <person name="Horton D.L."/>
            <person name="Alikhan N.F."/>
            <person name="Baker D."/>
            <person name="Gharbi K."/>
            <person name="Hall N."/>
            <person name="Watson M."/>
            <person name="Adriaenssens E.M."/>
            <person name="Foster-Nyarko E."/>
            <person name="Jarju S."/>
            <person name="Secka A."/>
            <person name="Antonio M."/>
            <person name="Oren A."/>
            <person name="Chaudhuri R.R."/>
            <person name="La Ragione R."/>
            <person name="Hildebrand F."/>
            <person name="Pallen M.J."/>
        </authorList>
    </citation>
    <scope>NUCLEOTIDE SEQUENCE</scope>
    <source>
        <strain evidence="1">B1-20833</strain>
    </source>
</reference>